<dbReference type="InterPro" id="IPR012347">
    <property type="entry name" value="Ferritin-like"/>
</dbReference>
<accession>A0ABX1JK76</accession>
<comment type="caution">
    <text evidence="2">The sequence shown here is derived from an EMBL/GenBank/DDBJ whole genome shotgun (WGS) entry which is preliminary data.</text>
</comment>
<sequence length="173" mass="18250">MGMSASAPASASAQAGSHNAADVTFAQQMIPHHRQAVEMAGLAASRSTNSQVKDLADRIEKAQDPEIQQMTAWLGQWGAAAPASTMASMPGMGNDSMPGMMSDADMQKLQQAGGAAFDKMFLQMMVEHHEGAVSMGKTELAQGSNPDAKALAQRIIDSQTAEITEMRQLLTTV</sequence>
<evidence type="ECO:0000313" key="2">
    <source>
        <dbReference type="EMBL" id="NKQ58885.1"/>
    </source>
</evidence>
<organism evidence="2 3">
    <name type="scientific">Amycolatopsis acididurans</name>
    <dbReference type="NCBI Taxonomy" id="2724524"/>
    <lineage>
        <taxon>Bacteria</taxon>
        <taxon>Bacillati</taxon>
        <taxon>Actinomycetota</taxon>
        <taxon>Actinomycetes</taxon>
        <taxon>Pseudonocardiales</taxon>
        <taxon>Pseudonocardiaceae</taxon>
        <taxon>Amycolatopsis</taxon>
    </lineage>
</organism>
<dbReference type="Pfam" id="PF03713">
    <property type="entry name" value="DUF305"/>
    <property type="match status" value="1"/>
</dbReference>
<name>A0ABX1JK76_9PSEU</name>
<dbReference type="PANTHER" id="PTHR36933:SF1">
    <property type="entry name" value="SLL0788 PROTEIN"/>
    <property type="match status" value="1"/>
</dbReference>
<protein>
    <submittedName>
        <fullName evidence="2">DUF305 domain-containing protein</fullName>
    </submittedName>
</protein>
<dbReference type="Gene3D" id="1.20.1260.10">
    <property type="match status" value="1"/>
</dbReference>
<reference evidence="2 3" key="1">
    <citation type="submission" date="2020-04" db="EMBL/GenBank/DDBJ databases">
        <title>Novel species.</title>
        <authorList>
            <person name="Teo W.F.A."/>
            <person name="Lipun K."/>
            <person name="Srisuk N."/>
            <person name="Duangmal K."/>
        </authorList>
    </citation>
    <scope>NUCLEOTIDE SEQUENCE [LARGE SCALE GENOMIC DNA]</scope>
    <source>
        <strain evidence="2 3">K13G38</strain>
    </source>
</reference>
<evidence type="ECO:0000259" key="1">
    <source>
        <dbReference type="Pfam" id="PF03713"/>
    </source>
</evidence>
<dbReference type="EMBL" id="JAAXLS010000069">
    <property type="protein sequence ID" value="NKQ58885.1"/>
    <property type="molecule type" value="Genomic_DNA"/>
</dbReference>
<keyword evidence="3" id="KW-1185">Reference proteome</keyword>
<proteinExistence type="predicted"/>
<evidence type="ECO:0000313" key="3">
    <source>
        <dbReference type="Proteomes" id="UP000715441"/>
    </source>
</evidence>
<dbReference type="InterPro" id="IPR005183">
    <property type="entry name" value="DUF305_CopM-like"/>
</dbReference>
<gene>
    <name evidence="2" type="ORF">HFP15_39185</name>
</gene>
<feature type="domain" description="DUF305" evidence="1">
    <location>
        <begin position="22"/>
        <end position="170"/>
    </location>
</feature>
<dbReference type="PANTHER" id="PTHR36933">
    <property type="entry name" value="SLL0788 PROTEIN"/>
    <property type="match status" value="1"/>
</dbReference>
<dbReference type="Proteomes" id="UP000715441">
    <property type="component" value="Unassembled WGS sequence"/>
</dbReference>